<evidence type="ECO:0000313" key="20">
    <source>
        <dbReference type="Proteomes" id="UP000824087"/>
    </source>
</evidence>
<protein>
    <recommendedName>
        <fullName evidence="2">receptor protein-tyrosine kinase</fullName>
        <ecNumber evidence="2">2.7.10.1</ecNumber>
    </recommendedName>
</protein>
<dbReference type="NCBIfam" id="TIGR02532">
    <property type="entry name" value="IV_pilin_GFxxxE"/>
    <property type="match status" value="1"/>
</dbReference>
<feature type="compositionally biased region" description="Polar residues" evidence="16">
    <location>
        <begin position="280"/>
        <end position="292"/>
    </location>
</feature>
<dbReference type="Pfam" id="PF12810">
    <property type="entry name" value="ALK_LTK_GRD"/>
    <property type="match status" value="1"/>
</dbReference>
<dbReference type="Proteomes" id="UP000824087">
    <property type="component" value="Unassembled WGS sequence"/>
</dbReference>
<evidence type="ECO:0000256" key="1">
    <source>
        <dbReference type="ARBA" id="ARBA00004251"/>
    </source>
</evidence>
<reference evidence="19" key="1">
    <citation type="submission" date="2020-10" db="EMBL/GenBank/DDBJ databases">
        <authorList>
            <person name="Gilroy R."/>
        </authorList>
    </citation>
    <scope>NUCLEOTIDE SEQUENCE</scope>
    <source>
        <strain evidence="19">CHK197-8231</strain>
    </source>
</reference>
<dbReference type="GO" id="GO:0005886">
    <property type="term" value="C:plasma membrane"/>
    <property type="evidence" value="ECO:0007669"/>
    <property type="project" value="UniProtKB-SubCell"/>
</dbReference>
<keyword evidence="6" id="KW-0732">Signal</keyword>
<evidence type="ECO:0000256" key="2">
    <source>
        <dbReference type="ARBA" id="ARBA00011902"/>
    </source>
</evidence>
<comment type="subcellular location">
    <subcellularLocation>
        <location evidence="1">Cell membrane</location>
        <topology evidence="1">Single-pass type I membrane protein</topology>
    </subcellularLocation>
</comment>
<keyword evidence="4" id="KW-0808">Transferase</keyword>
<dbReference type="InterPro" id="IPR055163">
    <property type="entry name" value="ALK/LTK-like_GRD"/>
</dbReference>
<evidence type="ECO:0000256" key="15">
    <source>
        <dbReference type="ARBA" id="ARBA00023180"/>
    </source>
</evidence>
<dbReference type="PROSITE" id="PS00409">
    <property type="entry name" value="PROKAR_NTER_METHYL"/>
    <property type="match status" value="1"/>
</dbReference>
<feature type="transmembrane region" description="Helical" evidence="17">
    <location>
        <begin position="12"/>
        <end position="30"/>
    </location>
</feature>
<dbReference type="GO" id="GO:0004714">
    <property type="term" value="F:transmembrane receptor protein tyrosine kinase activity"/>
    <property type="evidence" value="ECO:0007669"/>
    <property type="project" value="UniProtKB-EC"/>
</dbReference>
<evidence type="ECO:0000256" key="7">
    <source>
        <dbReference type="ARBA" id="ARBA00022741"/>
    </source>
</evidence>
<keyword evidence="15" id="KW-0325">Glycoprotein</keyword>
<organism evidence="19 20">
    <name type="scientific">Candidatus Fimihabitans intestinipullorum</name>
    <dbReference type="NCBI Taxonomy" id="2840820"/>
    <lineage>
        <taxon>Bacteria</taxon>
        <taxon>Bacillati</taxon>
        <taxon>Mycoplasmatota</taxon>
        <taxon>Mycoplasmatota incertae sedis</taxon>
        <taxon>Candidatus Fimihabitans</taxon>
    </lineage>
</organism>
<comment type="caution">
    <text evidence="19">The sequence shown here is derived from an EMBL/GenBank/DDBJ whole genome shotgun (WGS) entry which is preliminary data.</text>
</comment>
<keyword evidence="10 17" id="KW-1133">Transmembrane helix</keyword>
<evidence type="ECO:0000256" key="17">
    <source>
        <dbReference type="SAM" id="Phobius"/>
    </source>
</evidence>
<dbReference type="EC" id="2.7.10.1" evidence="2"/>
<reference evidence="19" key="2">
    <citation type="journal article" date="2021" name="PeerJ">
        <title>Extensive microbial diversity within the chicken gut microbiome revealed by metagenomics and culture.</title>
        <authorList>
            <person name="Gilroy R."/>
            <person name="Ravi A."/>
            <person name="Getino M."/>
            <person name="Pursley I."/>
            <person name="Horton D.L."/>
            <person name="Alikhan N.F."/>
            <person name="Baker D."/>
            <person name="Gharbi K."/>
            <person name="Hall N."/>
            <person name="Watson M."/>
            <person name="Adriaenssens E.M."/>
            <person name="Foster-Nyarko E."/>
            <person name="Jarju S."/>
            <person name="Secka A."/>
            <person name="Antonio M."/>
            <person name="Oren A."/>
            <person name="Chaudhuri R.R."/>
            <person name="La Ragione R."/>
            <person name="Hildebrand F."/>
            <person name="Pallen M.J."/>
        </authorList>
    </citation>
    <scope>NUCLEOTIDE SEQUENCE</scope>
    <source>
        <strain evidence="19">CHK197-8231</strain>
    </source>
</reference>
<keyword evidence="5 17" id="KW-0812">Transmembrane</keyword>
<evidence type="ECO:0000256" key="9">
    <source>
        <dbReference type="ARBA" id="ARBA00022840"/>
    </source>
</evidence>
<evidence type="ECO:0000259" key="18">
    <source>
        <dbReference type="Pfam" id="PF12810"/>
    </source>
</evidence>
<keyword evidence="3" id="KW-1003">Cell membrane</keyword>
<evidence type="ECO:0000256" key="12">
    <source>
        <dbReference type="ARBA" id="ARBA00023137"/>
    </source>
</evidence>
<gene>
    <name evidence="19" type="ORF">IAD49_05770</name>
</gene>
<accession>A0A9D1HWS7</accession>
<keyword evidence="14" id="KW-0675">Receptor</keyword>
<feature type="domain" description="ALK/LTK-like glycine-rich" evidence="18">
    <location>
        <begin position="151"/>
        <end position="435"/>
    </location>
</feature>
<evidence type="ECO:0000313" key="19">
    <source>
        <dbReference type="EMBL" id="HIU23073.1"/>
    </source>
</evidence>
<evidence type="ECO:0000256" key="11">
    <source>
        <dbReference type="ARBA" id="ARBA00023136"/>
    </source>
</evidence>
<evidence type="ECO:0000256" key="6">
    <source>
        <dbReference type="ARBA" id="ARBA00022729"/>
    </source>
</evidence>
<keyword evidence="8" id="KW-0418">Kinase</keyword>
<dbReference type="SUPFAM" id="SSF54523">
    <property type="entry name" value="Pili subunits"/>
    <property type="match status" value="1"/>
</dbReference>
<keyword evidence="13" id="KW-1015">Disulfide bond</keyword>
<dbReference type="EMBL" id="DVML01000033">
    <property type="protein sequence ID" value="HIU23073.1"/>
    <property type="molecule type" value="Genomic_DNA"/>
</dbReference>
<evidence type="ECO:0000256" key="13">
    <source>
        <dbReference type="ARBA" id="ARBA00023157"/>
    </source>
</evidence>
<evidence type="ECO:0000256" key="5">
    <source>
        <dbReference type="ARBA" id="ARBA00022692"/>
    </source>
</evidence>
<evidence type="ECO:0000256" key="4">
    <source>
        <dbReference type="ARBA" id="ARBA00022679"/>
    </source>
</evidence>
<evidence type="ECO:0000256" key="16">
    <source>
        <dbReference type="SAM" id="MobiDB-lite"/>
    </source>
</evidence>
<evidence type="ECO:0000256" key="8">
    <source>
        <dbReference type="ARBA" id="ARBA00022777"/>
    </source>
</evidence>
<dbReference type="GO" id="GO:0005524">
    <property type="term" value="F:ATP binding"/>
    <property type="evidence" value="ECO:0007669"/>
    <property type="project" value="UniProtKB-KW"/>
</dbReference>
<keyword evidence="7" id="KW-0547">Nucleotide-binding</keyword>
<evidence type="ECO:0000256" key="3">
    <source>
        <dbReference type="ARBA" id="ARBA00022475"/>
    </source>
</evidence>
<proteinExistence type="predicted"/>
<keyword evidence="12" id="KW-0829">Tyrosine-protein kinase</keyword>
<evidence type="ECO:0000256" key="10">
    <source>
        <dbReference type="ARBA" id="ARBA00022989"/>
    </source>
</evidence>
<evidence type="ECO:0000256" key="14">
    <source>
        <dbReference type="ARBA" id="ARBA00023170"/>
    </source>
</evidence>
<dbReference type="InterPro" id="IPR045584">
    <property type="entry name" value="Pilin-like"/>
</dbReference>
<dbReference type="Gene3D" id="3.30.700.10">
    <property type="entry name" value="Glycoprotein, Type 4 Pilin"/>
    <property type="match status" value="1"/>
</dbReference>
<feature type="region of interest" description="Disordered" evidence="16">
    <location>
        <begin position="279"/>
        <end position="303"/>
    </location>
</feature>
<sequence>MKRRQGFTLVELLGVITVLGLIALIAFPIITGSINKAKNNISEATAKVLYSNGESYIKENINNYKLTEDNVFCISLQQLADAGKINTPVTDAQTGKNIPLTKTLKFKVTTNRKLTHDLNLYDPSECSAILESTEFIFDYTGGVQTFTAPREGDYRIELWGAGTNDYAGGKGSYTSGVITLQRGDRLYVYVGESGKKGSSGNEETRTVGAGAAATFNGGGAGGNASGSETYGFSTYSGGNSGGGATDVRLVGGAWNDAEGLKSRIMVAGGGGGHVYRDTGYDNQKGNAGTTNGEKGALPSSLANYPSDVAKRGTGGTQTTGNAFGIGGNGANAGITGACSGHSGGGGGYFGGFGGSSTGGNCHNMGGGGGSSFVSGCTGCRAVLESGAIGTSNIHYSGKVFKQIEMISGNAVMPNPRGTVKITGNEGNGFARITIIEK</sequence>
<dbReference type="InterPro" id="IPR012902">
    <property type="entry name" value="N_methyl_site"/>
</dbReference>
<dbReference type="AlphaFoldDB" id="A0A9D1HWS7"/>
<keyword evidence="11 17" id="KW-0472">Membrane</keyword>
<name>A0A9D1HWS7_9BACT</name>
<dbReference type="Pfam" id="PF07963">
    <property type="entry name" value="N_methyl"/>
    <property type="match status" value="1"/>
</dbReference>
<keyword evidence="9" id="KW-0067">ATP-binding</keyword>